<dbReference type="Pfam" id="PF13205">
    <property type="entry name" value="Big_5"/>
    <property type="match status" value="1"/>
</dbReference>
<feature type="domain" description="Alpha-2-macroglobulin" evidence="4">
    <location>
        <begin position="1204"/>
        <end position="1293"/>
    </location>
</feature>
<dbReference type="PANTHER" id="PTHR40094:SF1">
    <property type="entry name" value="UBIQUITIN DOMAIN-CONTAINING PROTEIN"/>
    <property type="match status" value="1"/>
</dbReference>
<dbReference type="Gene3D" id="2.60.40.3710">
    <property type="match status" value="1"/>
</dbReference>
<dbReference type="InterPro" id="IPR047565">
    <property type="entry name" value="Alpha-macroglob_thiol-ester_cl"/>
</dbReference>
<dbReference type="SMART" id="SM01359">
    <property type="entry name" value="A2M_N_2"/>
    <property type="match status" value="1"/>
</dbReference>
<sequence>MLFKKIVTLIVILSVLASCKKEDTETDNLFKFREYISYTTSGLNSIADPIQINLTKPVEKWEMGQEILDDIVKVSPHVTGKLMVVNQQSLLFTPDEPLDPSTEYTVTVKLKKIYPDIPNYFGNYFGNYTFQFKTITPNFTINTTNLQSYSKEWQYVEAVLRASDVISLKQAKQLVEASQNGKNLQVVFNEYNQTSRVFEFKIDSIHRKIEDSEILVKWQGEAINADNTGENTLTIPGINNFTIVDVEVIQLPEQYVSINLSDPLKKQQNFDGLVTIEKSKNPKFIVEGNILKVYPESKLVGDIQVDIFQGISNTDGFKLKKPFSEKITFENLKPQVRLISNGSILPNSKQLKFNFEAVNLKAVDVRIIKIYQDNILQFLQENNLDSNNSYNIRQVGRRIAKQTIELQSEAENTGKWRAYSIDLSKFFTADPGAIYRVELSFNKDYSLYDCSANETASVSQDDYDDYYYEDDYYGHDYNEESYTEDDDLREEAYWDNLIYNYKNYPYNWRERENPCHVAYYNENRIVSQNLLASNLGVISKRGENNSYYFAVTNILTTNPEANASVTLYNFQQQEMVTLFTDSEGLLTIDADKHAAFAFVKKGDNTSYLKLADGNSLSLSKFDVSGHKMQRGLKGYLYGERGVWRPGDTLHLTFMLNDKANKLPKAHPVKLEITDPNGKLTYKNITTDNLNNFYRFTVPTNTEDKTGNYSAKVSVGGATFYKTLKIETVKPNRLKIKVDFENEILSNNQPLAGTLDVKWLHGAVGKNLKAEIKAKISSSNSGFKNYKNYIFSDPTREFETEELTVFEGNVNAEGIAKINNQLEVGKNAPGMLNVQFLVRAFENGGDFSMDAFTMPFAPYESFVGLQSPEPKAYGSFFTDENQTFDVVVVDKDGKPMQRNNLEVKIYKIEWRWWWNASEDNLSSYVSSNYHRPYLDSKVNTNAQGKGSFNIKIPDEEGGRYLIRVIDPVSGHATGRTAYFYKNWWQKAPTSDKEAAKMLVFSADKETYNVGEMATITFNSGSEGRALVSVENGTEVLETKWAKTLPGETKVTIPITPEMAPNVFINISLLQPHAITANDLPIRLFGVIPLMVEDPNTKLEPQLKMPDVLQPEQEFKVTVSEKNNKAMTYTIAMVEEGLLDLTRFKTPNAWDEFYAREALGVKTWDIFDAIIGAYSGSIDQVFAIGGDGNAAAGKNKKANRFKPVVTYLGPFRLKEGENKSHTLKLPNYIGAVRTMVVAGNANNEAYGSVDKSVQVKKALMVLASLPRKLSPGEKVTLPVTVFAMENKVKNVEISLKLSNGISVVGEKTQNITFDKPDEKMRYFELDVSQAKGFNTIEVIAKDNGEKSTYKVEIDVMNPNPISSKPLDKSVATNASETLTFTTFGEIGTNSATVEFSTLPPMDFTRRLQFLIRYPHGCLEQTTSGVFPQLYLNNIFDLTLNKKQDIQKNIESGIKRLAQFQMPNGGMSYWMGENTANDWSTSYAGHFMLEAEKKGYVLPLTFKNNWISYQKQAARDWRPSYRTYNSDLAQAYRLYTLALAGQADLAAMNRLREFSEISNEAKWRLAAAYALAGQNEASQAISKTANINFQPPKYNYYTYGSVDRNRAMALETMVLTKNPQQRELAEYVANDLSSNRWMSTQTTAYSLLAMAKMVEANGGKDLNLTYTINGKSETIRSKSAIAQRDLPINDGSNELTFTNKKANLVYVRVLNSGKLPLGQELTEQRGLNVSVNYKDLTGSKINISNLKQGQDFVASITVSNLKNENINDVALTQLFPSGWEIINTRFTDFGAATTSQARYTDIRDNEVNYYFDLPQKGKQGSKTFHIMLNASFLGTYYLPGIQAEAMYDNDYLVRNKGQWITVEK</sequence>
<reference evidence="6" key="1">
    <citation type="journal article" date="2019" name="Int. J. Syst. Evol. Microbiol.">
        <title>The Global Catalogue of Microorganisms (GCM) 10K type strain sequencing project: providing services to taxonomists for standard genome sequencing and annotation.</title>
        <authorList>
            <consortium name="The Broad Institute Genomics Platform"/>
            <consortium name="The Broad Institute Genome Sequencing Center for Infectious Disease"/>
            <person name="Wu L."/>
            <person name="Ma J."/>
        </authorList>
    </citation>
    <scope>NUCLEOTIDE SEQUENCE [LARGE SCALE GENOMIC DNA]</scope>
    <source>
        <strain evidence="6">JCM 17978</strain>
    </source>
</reference>
<accession>A0ABW0C415</accession>
<dbReference type="InterPro" id="IPR041246">
    <property type="entry name" value="Bact_MG10"/>
</dbReference>
<dbReference type="Proteomes" id="UP001596162">
    <property type="component" value="Unassembled WGS sequence"/>
</dbReference>
<evidence type="ECO:0000259" key="3">
    <source>
        <dbReference type="SMART" id="SM01359"/>
    </source>
</evidence>
<comment type="caution">
    <text evidence="5">The sequence shown here is derived from an EMBL/GenBank/DDBJ whole genome shotgun (WGS) entry which is preliminary data.</text>
</comment>
<dbReference type="PANTHER" id="PTHR40094">
    <property type="entry name" value="ALPHA-2-MACROGLOBULIN HOMOLOG"/>
    <property type="match status" value="1"/>
</dbReference>
<dbReference type="InterPro" id="IPR032812">
    <property type="entry name" value="SbsA_Ig"/>
</dbReference>
<dbReference type="Pfam" id="PF01835">
    <property type="entry name" value="MG2"/>
    <property type="match status" value="1"/>
</dbReference>
<dbReference type="SMART" id="SM01360">
    <property type="entry name" value="A2M"/>
    <property type="match status" value="1"/>
</dbReference>
<dbReference type="Pfam" id="PF17973">
    <property type="entry name" value="bMG10"/>
    <property type="match status" value="1"/>
</dbReference>
<dbReference type="InterPro" id="IPR008930">
    <property type="entry name" value="Terpenoid_cyclase/PrenylTrfase"/>
</dbReference>
<evidence type="ECO:0000259" key="4">
    <source>
        <dbReference type="SMART" id="SM01360"/>
    </source>
</evidence>
<dbReference type="InterPro" id="IPR051802">
    <property type="entry name" value="YfhM-like"/>
</dbReference>
<organism evidence="5 6">
    <name type="scientific">Bizionia hallyeonensis</name>
    <dbReference type="NCBI Taxonomy" id="1123757"/>
    <lineage>
        <taxon>Bacteria</taxon>
        <taxon>Pseudomonadati</taxon>
        <taxon>Bacteroidota</taxon>
        <taxon>Flavobacteriia</taxon>
        <taxon>Flavobacteriales</taxon>
        <taxon>Flavobacteriaceae</taxon>
        <taxon>Bizionia</taxon>
    </lineage>
</organism>
<dbReference type="SUPFAM" id="SSF48239">
    <property type="entry name" value="Terpenoid cyclases/Protein prenyltransferases"/>
    <property type="match status" value="1"/>
</dbReference>
<dbReference type="Pfam" id="PF17972">
    <property type="entry name" value="bMG5"/>
    <property type="match status" value="1"/>
</dbReference>
<evidence type="ECO:0000313" key="5">
    <source>
        <dbReference type="EMBL" id="MFC5194330.1"/>
    </source>
</evidence>
<dbReference type="InterPro" id="IPR002890">
    <property type="entry name" value="MG2"/>
</dbReference>
<dbReference type="InterPro" id="IPR011626">
    <property type="entry name" value="Alpha-macroglobulin_TED"/>
</dbReference>
<evidence type="ECO:0000313" key="6">
    <source>
        <dbReference type="Proteomes" id="UP001596162"/>
    </source>
</evidence>
<comment type="similarity">
    <text evidence="1">Belongs to the protease inhibitor I39 (alpha-2-macroglobulin) family. Bacterial alpha-2-macroglobulin subfamily.</text>
</comment>
<evidence type="ECO:0000256" key="1">
    <source>
        <dbReference type="ARBA" id="ARBA00010556"/>
    </source>
</evidence>
<dbReference type="Pfam" id="PF17962">
    <property type="entry name" value="bMG6"/>
    <property type="match status" value="1"/>
</dbReference>
<dbReference type="InterPro" id="IPR021868">
    <property type="entry name" value="Alpha_2_Macroglob_MG3"/>
</dbReference>
<dbReference type="PROSITE" id="PS51257">
    <property type="entry name" value="PROKAR_LIPOPROTEIN"/>
    <property type="match status" value="1"/>
</dbReference>
<dbReference type="InterPro" id="IPR001599">
    <property type="entry name" value="Macroglobln_a2"/>
</dbReference>
<dbReference type="Gene3D" id="2.60.40.1930">
    <property type="match status" value="1"/>
</dbReference>
<name>A0ABW0C415_9FLAO</name>
<dbReference type="Pfam" id="PF00207">
    <property type="entry name" value="A2M"/>
    <property type="match status" value="1"/>
</dbReference>
<evidence type="ECO:0000256" key="2">
    <source>
        <dbReference type="ARBA" id="ARBA00022729"/>
    </source>
</evidence>
<dbReference type="SMART" id="SM01419">
    <property type="entry name" value="Thiol-ester_cl"/>
    <property type="match status" value="1"/>
</dbReference>
<feature type="domain" description="Alpha-2-macroglobulin bait region" evidence="3">
    <location>
        <begin position="997"/>
        <end position="1139"/>
    </location>
</feature>
<keyword evidence="2" id="KW-0732">Signal</keyword>
<dbReference type="Pfam" id="PF11974">
    <property type="entry name" value="bMG3"/>
    <property type="match status" value="1"/>
</dbReference>
<dbReference type="InterPro" id="IPR011625">
    <property type="entry name" value="A2M_N_BRD"/>
</dbReference>
<dbReference type="Pfam" id="PF07703">
    <property type="entry name" value="A2M_BRD"/>
    <property type="match status" value="1"/>
</dbReference>
<protein>
    <submittedName>
        <fullName evidence="5">MG2 domain-containing protein</fullName>
    </submittedName>
</protein>
<dbReference type="Pfam" id="PF07678">
    <property type="entry name" value="TED_complement"/>
    <property type="match status" value="1"/>
</dbReference>
<keyword evidence="6" id="KW-1185">Reference proteome</keyword>
<dbReference type="Gene3D" id="1.50.10.20">
    <property type="match status" value="1"/>
</dbReference>
<proteinExistence type="inferred from homology"/>
<dbReference type="CDD" id="cd02891">
    <property type="entry name" value="A2M_like"/>
    <property type="match status" value="1"/>
</dbReference>
<dbReference type="InterPro" id="IPR041203">
    <property type="entry name" value="Bact_A2M_MG5"/>
</dbReference>
<dbReference type="RefSeq" id="WP_376858435.1">
    <property type="nucleotide sequence ID" value="NZ_JBHSLA010000001.1"/>
</dbReference>
<dbReference type="EMBL" id="JBHSLA010000001">
    <property type="protein sequence ID" value="MFC5194330.1"/>
    <property type="molecule type" value="Genomic_DNA"/>
</dbReference>
<dbReference type="InterPro" id="IPR041462">
    <property type="entry name" value="Bact_A2M_MG6"/>
</dbReference>
<gene>
    <name evidence="5" type="ORF">ACFPH8_03215</name>
</gene>